<evidence type="ECO:0000256" key="2">
    <source>
        <dbReference type="SAM" id="Phobius"/>
    </source>
</evidence>
<feature type="region of interest" description="Disordered" evidence="1">
    <location>
        <begin position="39"/>
        <end position="73"/>
    </location>
</feature>
<keyword evidence="2" id="KW-0812">Transmembrane</keyword>
<evidence type="ECO:0000313" key="3">
    <source>
        <dbReference type="EMBL" id="CUR56691.1"/>
    </source>
</evidence>
<name>A0A2P2C3Y7_9ZZZZ</name>
<organism evidence="3">
    <name type="scientific">metagenome</name>
    <dbReference type="NCBI Taxonomy" id="256318"/>
    <lineage>
        <taxon>unclassified sequences</taxon>
        <taxon>metagenomes</taxon>
    </lineage>
</organism>
<accession>A0A2P2C3Y7</accession>
<feature type="transmembrane region" description="Helical" evidence="2">
    <location>
        <begin position="15"/>
        <end position="34"/>
    </location>
</feature>
<evidence type="ECO:0000256" key="1">
    <source>
        <dbReference type="SAM" id="MobiDB-lite"/>
    </source>
</evidence>
<proteinExistence type="predicted"/>
<keyword evidence="2" id="KW-0472">Membrane</keyword>
<dbReference type="EMBL" id="CZKB01000004">
    <property type="protein sequence ID" value="CUR56691.1"/>
    <property type="molecule type" value="Genomic_DNA"/>
</dbReference>
<gene>
    <name evidence="3" type="ORF">NOCA1120144</name>
</gene>
<reference evidence="3" key="1">
    <citation type="submission" date="2015-08" db="EMBL/GenBank/DDBJ databases">
        <authorList>
            <person name="Babu N.S."/>
            <person name="Beckwith C.J."/>
            <person name="Beseler K.G."/>
            <person name="Brison A."/>
            <person name="Carone J.V."/>
            <person name="Caskin T.P."/>
            <person name="Diamond M."/>
            <person name="Durham M.E."/>
            <person name="Foxe J.M."/>
            <person name="Go M."/>
            <person name="Henderson B.A."/>
            <person name="Jones I.B."/>
            <person name="McGettigan J.A."/>
            <person name="Micheletti S.J."/>
            <person name="Nasrallah M.E."/>
            <person name="Ortiz D."/>
            <person name="Piller C.R."/>
            <person name="Privatt S.R."/>
            <person name="Schneider S.L."/>
            <person name="Sharp S."/>
            <person name="Smith T.C."/>
            <person name="Stanton J.D."/>
            <person name="Ullery H.E."/>
            <person name="Wilson R.J."/>
            <person name="Serrano M.G."/>
            <person name="Buck G."/>
            <person name="Lee V."/>
            <person name="Wang Y."/>
            <person name="Carvalho R."/>
            <person name="Voegtly L."/>
            <person name="Shi R."/>
            <person name="Duckworth R."/>
            <person name="Johnson A."/>
            <person name="Loviza R."/>
            <person name="Walstead R."/>
            <person name="Shah Z."/>
            <person name="Kiflezghi M."/>
            <person name="Wade K."/>
            <person name="Ball S.L."/>
            <person name="Bradley K.W."/>
            <person name="Asai D.J."/>
            <person name="Bowman C.A."/>
            <person name="Russell D.A."/>
            <person name="Pope W.H."/>
            <person name="Jacobs-Sera D."/>
            <person name="Hendrix R.W."/>
            <person name="Hatfull G.F."/>
        </authorList>
    </citation>
    <scope>NUCLEOTIDE SEQUENCE</scope>
</reference>
<sequence>MIPLHMGALHPVEQALTLLLAFGPFVLLGALVWWRRREEHDEQRDEHHDEHHDEPRIVQDASAERGGDRGRLS</sequence>
<keyword evidence="2" id="KW-1133">Transmembrane helix</keyword>
<protein>
    <submittedName>
        <fullName evidence="3">Uncharacterized protein</fullName>
    </submittedName>
</protein>
<dbReference type="AlphaFoldDB" id="A0A2P2C3Y7"/>